<gene>
    <name evidence="1" type="ORF">T440DRAFT_284832</name>
</gene>
<protein>
    <submittedName>
        <fullName evidence="1">Uncharacterized protein</fullName>
    </submittedName>
</protein>
<sequence length="134" mass="15464">MSREQRLSQDHLRDLIDEKRLCFGDDYVPLSTAQSTSIKTCSDLVTDDPTSWPRNSQKKRARTILIDVWTHSSELFVLVALSVTPTKLGTLKSNTYLQELLKWWQSVPRQKGLQELVDRHSDILPPRKEISRSS</sequence>
<dbReference type="Proteomes" id="UP000799423">
    <property type="component" value="Unassembled WGS sequence"/>
</dbReference>
<dbReference type="OrthoDB" id="3789257at2759"/>
<reference evidence="1" key="1">
    <citation type="submission" date="2020-01" db="EMBL/GenBank/DDBJ databases">
        <authorList>
            <consortium name="DOE Joint Genome Institute"/>
            <person name="Haridas S."/>
            <person name="Albert R."/>
            <person name="Binder M."/>
            <person name="Bloem J."/>
            <person name="Labutti K."/>
            <person name="Salamov A."/>
            <person name="Andreopoulos B."/>
            <person name="Baker S.E."/>
            <person name="Barry K."/>
            <person name="Bills G."/>
            <person name="Bluhm B.H."/>
            <person name="Cannon C."/>
            <person name="Castanera R."/>
            <person name="Culley D.E."/>
            <person name="Daum C."/>
            <person name="Ezra D."/>
            <person name="Gonzalez J.B."/>
            <person name="Henrissat B."/>
            <person name="Kuo A."/>
            <person name="Liang C."/>
            <person name="Lipzen A."/>
            <person name="Lutzoni F."/>
            <person name="Magnuson J."/>
            <person name="Mondo S."/>
            <person name="Nolan M."/>
            <person name="Ohm R."/>
            <person name="Pangilinan J."/>
            <person name="Park H.-J."/>
            <person name="Ramirez L."/>
            <person name="Alfaro M."/>
            <person name="Sun H."/>
            <person name="Tritt A."/>
            <person name="Yoshinaga Y."/>
            <person name="Zwiers L.-H."/>
            <person name="Turgeon B.G."/>
            <person name="Goodwin S.B."/>
            <person name="Spatafora J.W."/>
            <person name="Crous P.W."/>
            <person name="Grigoriev I.V."/>
        </authorList>
    </citation>
    <scope>NUCLEOTIDE SEQUENCE</scope>
    <source>
        <strain evidence="1">IPT5</strain>
    </source>
</reference>
<keyword evidence="2" id="KW-1185">Reference proteome</keyword>
<evidence type="ECO:0000313" key="1">
    <source>
        <dbReference type="EMBL" id="KAF2845021.1"/>
    </source>
</evidence>
<proteinExistence type="predicted"/>
<organism evidence="1 2">
    <name type="scientific">Plenodomus tracheiphilus IPT5</name>
    <dbReference type="NCBI Taxonomy" id="1408161"/>
    <lineage>
        <taxon>Eukaryota</taxon>
        <taxon>Fungi</taxon>
        <taxon>Dikarya</taxon>
        <taxon>Ascomycota</taxon>
        <taxon>Pezizomycotina</taxon>
        <taxon>Dothideomycetes</taxon>
        <taxon>Pleosporomycetidae</taxon>
        <taxon>Pleosporales</taxon>
        <taxon>Pleosporineae</taxon>
        <taxon>Leptosphaeriaceae</taxon>
        <taxon>Plenodomus</taxon>
    </lineage>
</organism>
<accession>A0A6A7AP45</accession>
<dbReference type="EMBL" id="MU006356">
    <property type="protein sequence ID" value="KAF2845021.1"/>
    <property type="molecule type" value="Genomic_DNA"/>
</dbReference>
<dbReference type="AlphaFoldDB" id="A0A6A7AP45"/>
<evidence type="ECO:0000313" key="2">
    <source>
        <dbReference type="Proteomes" id="UP000799423"/>
    </source>
</evidence>
<name>A0A6A7AP45_9PLEO</name>